<proteinExistence type="predicted"/>
<dbReference type="EMBL" id="JAUDCL010000018">
    <property type="protein sequence ID" value="MDM8201656.1"/>
    <property type="molecule type" value="Genomic_DNA"/>
</dbReference>
<protein>
    <submittedName>
        <fullName evidence="1">Antitoxin</fullName>
    </submittedName>
</protein>
<dbReference type="Proteomes" id="UP001529380">
    <property type="component" value="Unassembled WGS sequence"/>
</dbReference>
<evidence type="ECO:0000313" key="2">
    <source>
        <dbReference type="Proteomes" id="UP001529380"/>
    </source>
</evidence>
<reference evidence="2" key="1">
    <citation type="submission" date="2023-06" db="EMBL/GenBank/DDBJ databases">
        <title>Identification and characterization of horizontal gene transfer across gut microbiota members of farm animals based on homology search.</title>
        <authorList>
            <person name="Zeman M."/>
            <person name="Kubasova T."/>
            <person name="Jahodarova E."/>
            <person name="Nykrynova M."/>
            <person name="Rychlik I."/>
        </authorList>
    </citation>
    <scope>NUCLEOTIDE SEQUENCE [LARGE SCALE GENOMIC DNA]</scope>
    <source>
        <strain evidence="2">ET340</strain>
    </source>
</reference>
<dbReference type="InterPro" id="IPR013321">
    <property type="entry name" value="Arc_rbn_hlx_hlx"/>
</dbReference>
<comment type="caution">
    <text evidence="1">The sequence shown here is derived from an EMBL/GenBank/DDBJ whole genome shotgun (WGS) entry which is preliminary data.</text>
</comment>
<dbReference type="SUPFAM" id="SSF47598">
    <property type="entry name" value="Ribbon-helix-helix"/>
    <property type="match status" value="1"/>
</dbReference>
<dbReference type="Gene3D" id="1.10.1220.10">
    <property type="entry name" value="Met repressor-like"/>
    <property type="match status" value="1"/>
</dbReference>
<gene>
    <name evidence="1" type="ORF">QUW08_10205</name>
</gene>
<dbReference type="RefSeq" id="WP_289600160.1">
    <property type="nucleotide sequence ID" value="NZ_JAUDCL010000018.1"/>
</dbReference>
<keyword evidence="2" id="KW-1185">Reference proteome</keyword>
<organism evidence="1 2">
    <name type="scientific">Allofournierella massiliensis</name>
    <dbReference type="NCBI Taxonomy" id="1650663"/>
    <lineage>
        <taxon>Bacteria</taxon>
        <taxon>Bacillati</taxon>
        <taxon>Bacillota</taxon>
        <taxon>Clostridia</taxon>
        <taxon>Eubacteriales</taxon>
        <taxon>Oscillospiraceae</taxon>
        <taxon>Allofournierella</taxon>
    </lineage>
</organism>
<dbReference type="InterPro" id="IPR010985">
    <property type="entry name" value="Ribbon_hlx_hlx"/>
</dbReference>
<reference evidence="1 2" key="2">
    <citation type="submission" date="2023-06" db="EMBL/GenBank/DDBJ databases">
        <title>Identification and characterization of horizontal gene transfer across gut microbiota members of farm animals based on homology search.</title>
        <authorList>
            <person name="Schwarzerova J."/>
            <person name="Nykrynova M."/>
            <person name="Jureckova K."/>
            <person name="Cejkova D."/>
            <person name="Rychlik I."/>
        </authorList>
    </citation>
    <scope>NUCLEOTIDE SEQUENCE [LARGE SCALE GENOMIC DNA]</scope>
    <source>
        <strain evidence="1 2">ET340</strain>
    </source>
</reference>
<evidence type="ECO:0000313" key="1">
    <source>
        <dbReference type="EMBL" id="MDM8201656.1"/>
    </source>
</evidence>
<name>A0ABT7URY6_9FIRM</name>
<reference evidence="1 2" key="3">
    <citation type="submission" date="2023-06" db="EMBL/GenBank/DDBJ databases">
        <authorList>
            <person name="Zeman M."/>
            <person name="Kubasova T."/>
            <person name="Jahodarova E."/>
            <person name="Nykrynova M."/>
            <person name="Rychlik I."/>
        </authorList>
    </citation>
    <scope>NUCLEOTIDE SEQUENCE [LARGE SCALE GENOMIC DNA]</scope>
    <source>
        <strain evidence="1 2">ET340</strain>
    </source>
</reference>
<sequence>MGKTSAEVKDRYNKKAYDDVRVRVKKGQKEIIQKRAEQLNKSVNGYITDLIEEDLAGSDLAEYAEANSESI</sequence>
<accession>A0ABT7URY6</accession>